<comment type="cofactor">
    <cofactor evidence="13">
        <name>Zn(2+)</name>
        <dbReference type="ChEBI" id="CHEBI:29105"/>
    </cofactor>
    <text evidence="13">Binds 1 zinc ion per subunit.</text>
</comment>
<keyword evidence="2 13" id="KW-0963">Cytoplasm</keyword>
<evidence type="ECO:0000256" key="11">
    <source>
        <dbReference type="ARBA" id="ARBA00023146"/>
    </source>
</evidence>
<dbReference type="Pfam" id="PF07973">
    <property type="entry name" value="tRNA_SAD"/>
    <property type="match status" value="1"/>
</dbReference>
<dbReference type="SUPFAM" id="SSF55681">
    <property type="entry name" value="Class II aaRS and biotin synthetases"/>
    <property type="match status" value="1"/>
</dbReference>
<dbReference type="Pfam" id="PF00587">
    <property type="entry name" value="tRNA-synt_2b"/>
    <property type="match status" value="1"/>
</dbReference>
<keyword evidence="4 13" id="KW-0436">Ligase</keyword>
<evidence type="ECO:0000256" key="1">
    <source>
        <dbReference type="ARBA" id="ARBA00008226"/>
    </source>
</evidence>
<dbReference type="Pfam" id="PF03129">
    <property type="entry name" value="HGTP_anticodon"/>
    <property type="match status" value="1"/>
</dbReference>
<feature type="domain" description="TGS" evidence="15">
    <location>
        <begin position="1"/>
        <end position="63"/>
    </location>
</feature>
<comment type="caution">
    <text evidence="13">Lacks conserved residue(s) required for the propagation of feature annotation.</text>
</comment>
<dbReference type="EC" id="6.1.1.3" evidence="13"/>
<dbReference type="PANTHER" id="PTHR11451:SF44">
    <property type="entry name" value="THREONINE--TRNA LIGASE, CHLOROPLASTIC_MITOCHONDRIAL 2"/>
    <property type="match status" value="1"/>
</dbReference>
<sequence>MGKVKITLKDGSVKEFDKGISILEIAKSISEGLARSIVAGQVNGATVGVNYKLEEDSEINLLKFDDAEGKEVFRHTSAHILAQAIKRLYPEAKLAIGPAIDSGFYYDIDLEERLTTEHLEKIQAEMKKIVKEDLAIEGFELSKEEAIKLMKEKNEDYKIELIEDLPEGEVLSFYKQGDFVDLCRGPHLPTTKKVKSIKLLSVAGAYWRGDEKNKMLQRIYGTSFEKNKDLEAYLTMLEEAKKRDHRKLGKELGLFVIPDEGPGFPLFLPRGMELKNKLLEFWREIHRKDGYVEIETPIILNRDLWETSGHWYHYKENMYTVQIDESDFAIKPMNCPGGMLAYKTQMHSYKDFPMRVGELGRVHRHELSGALHGLMRVRAFTQDDAHIFMLPEQIKDEIKGVANLIDGIYKTFGFKYHVELSTQPEDSIGTAEEWEVAENGLREALEELGLDYKLNEGDGAFYGPKIDFHLQDCIGRTWQCGTIQLDMQLPQRFDLTYIGKDGEKHRPIMIHRVAFGSIERFIGILIEHFAGKFPLWLAPVQVKVLPISDKYIDYANKVKEILFDKGIRVEIDNRAEKIGYKIREAQLEKVPYMLVVGEKEQENNEISVRSRDKGEVGSISVDEFIESILKEEKEKVNSL</sequence>
<evidence type="ECO:0000256" key="2">
    <source>
        <dbReference type="ARBA" id="ARBA00022490"/>
    </source>
</evidence>
<dbReference type="InterPro" id="IPR006195">
    <property type="entry name" value="aa-tRNA-synth_II"/>
</dbReference>
<evidence type="ECO:0000259" key="15">
    <source>
        <dbReference type="PROSITE" id="PS51880"/>
    </source>
</evidence>
<dbReference type="Gene3D" id="3.30.930.10">
    <property type="entry name" value="Bira Bifunctional Protein, Domain 2"/>
    <property type="match status" value="1"/>
</dbReference>
<dbReference type="Pfam" id="PF02824">
    <property type="entry name" value="TGS"/>
    <property type="match status" value="1"/>
</dbReference>
<dbReference type="InterPro" id="IPR033728">
    <property type="entry name" value="ThrRS_core"/>
</dbReference>
<keyword evidence="7 13" id="KW-0862">Zinc</keyword>
<dbReference type="EMBL" id="CP120733">
    <property type="protein sequence ID" value="WFD09532.1"/>
    <property type="molecule type" value="Genomic_DNA"/>
</dbReference>
<evidence type="ECO:0000256" key="12">
    <source>
        <dbReference type="ARBA" id="ARBA00049515"/>
    </source>
</evidence>
<dbReference type="InterPro" id="IPR012676">
    <property type="entry name" value="TGS-like"/>
</dbReference>
<evidence type="ECO:0000313" key="16">
    <source>
        <dbReference type="EMBL" id="WFD09532.1"/>
    </source>
</evidence>
<keyword evidence="9 13" id="KW-0694">RNA-binding</keyword>
<feature type="binding site" evidence="13">
    <location>
        <position position="335"/>
    </location>
    <ligand>
        <name>Zn(2+)</name>
        <dbReference type="ChEBI" id="CHEBI:29105"/>
        <note>catalytic</note>
    </ligand>
</feature>
<dbReference type="InterPro" id="IPR004095">
    <property type="entry name" value="TGS"/>
</dbReference>
<dbReference type="InterPro" id="IPR012947">
    <property type="entry name" value="tRNA_SAD"/>
</dbReference>
<evidence type="ECO:0000259" key="14">
    <source>
        <dbReference type="PROSITE" id="PS50862"/>
    </source>
</evidence>
<dbReference type="CDD" id="cd00860">
    <property type="entry name" value="ThrRS_anticodon"/>
    <property type="match status" value="1"/>
</dbReference>
<dbReference type="InterPro" id="IPR018163">
    <property type="entry name" value="Thr/Ala-tRNA-synth_IIc_edit"/>
</dbReference>
<dbReference type="SUPFAM" id="SSF81271">
    <property type="entry name" value="TGS-like"/>
    <property type="match status" value="1"/>
</dbReference>
<proteinExistence type="inferred from homology"/>
<dbReference type="Proteomes" id="UP001222800">
    <property type="component" value="Chromosome"/>
</dbReference>
<dbReference type="RefSeq" id="WP_277731462.1">
    <property type="nucleotide sequence ID" value="NZ_CP120733.1"/>
</dbReference>
<reference evidence="16 17" key="1">
    <citation type="submission" date="2023-03" db="EMBL/GenBank/DDBJ databases">
        <title>Complete genome sequence of Tepidibacter sp. SWIR-1, isolated from a deep-sea hydrothermal vent.</title>
        <authorList>
            <person name="Li X."/>
        </authorList>
    </citation>
    <scope>NUCLEOTIDE SEQUENCE [LARGE SCALE GENOMIC DNA]</scope>
    <source>
        <strain evidence="16 17">SWIR-1</strain>
    </source>
</reference>
<organism evidence="16 17">
    <name type="scientific">Tepidibacter hydrothermalis</name>
    <dbReference type="NCBI Taxonomy" id="3036126"/>
    <lineage>
        <taxon>Bacteria</taxon>
        <taxon>Bacillati</taxon>
        <taxon>Bacillota</taxon>
        <taxon>Clostridia</taxon>
        <taxon>Peptostreptococcales</taxon>
        <taxon>Peptostreptococcaceae</taxon>
        <taxon>Tepidibacter</taxon>
    </lineage>
</organism>
<dbReference type="InterPro" id="IPR047246">
    <property type="entry name" value="ThrRS_anticodon"/>
</dbReference>
<evidence type="ECO:0000256" key="5">
    <source>
        <dbReference type="ARBA" id="ARBA00022723"/>
    </source>
</evidence>
<dbReference type="Gene3D" id="3.30.980.10">
    <property type="entry name" value="Threonyl-trna Synthetase, Chain A, domain 2"/>
    <property type="match status" value="1"/>
</dbReference>
<comment type="subcellular location">
    <subcellularLocation>
        <location evidence="13">Cytoplasm</location>
    </subcellularLocation>
</comment>
<dbReference type="SUPFAM" id="SSF55186">
    <property type="entry name" value="ThrRS/AlaRS common domain"/>
    <property type="match status" value="1"/>
</dbReference>
<dbReference type="InterPro" id="IPR012675">
    <property type="entry name" value="Beta-grasp_dom_sf"/>
</dbReference>
<dbReference type="PROSITE" id="PS50862">
    <property type="entry name" value="AA_TRNA_LIGASE_II"/>
    <property type="match status" value="1"/>
</dbReference>
<keyword evidence="6 13" id="KW-0547">Nucleotide-binding</keyword>
<dbReference type="PANTHER" id="PTHR11451">
    <property type="entry name" value="THREONINE-TRNA LIGASE"/>
    <property type="match status" value="1"/>
</dbReference>
<dbReference type="InterPro" id="IPR004154">
    <property type="entry name" value="Anticodon-bd"/>
</dbReference>
<dbReference type="SUPFAM" id="SSF52954">
    <property type="entry name" value="Class II aaRS ABD-related"/>
    <property type="match status" value="1"/>
</dbReference>
<dbReference type="SMART" id="SM00863">
    <property type="entry name" value="tRNA_SAD"/>
    <property type="match status" value="1"/>
</dbReference>
<dbReference type="Gene3D" id="3.10.20.30">
    <property type="match status" value="1"/>
</dbReference>
<protein>
    <recommendedName>
        <fullName evidence="13">Threonine--tRNA ligase</fullName>
        <ecNumber evidence="13">6.1.1.3</ecNumber>
    </recommendedName>
    <alternativeName>
        <fullName evidence="13">Threonyl-tRNA synthetase</fullName>
        <shortName evidence="13">ThrRS</shortName>
    </alternativeName>
</protein>
<keyword evidence="3 13" id="KW-0820">tRNA-binding</keyword>
<comment type="similarity">
    <text evidence="1 13">Belongs to the class-II aminoacyl-tRNA synthetase family.</text>
</comment>
<dbReference type="InterPro" id="IPR002314">
    <property type="entry name" value="aa-tRNA-synt_IIb"/>
</dbReference>
<dbReference type="Gene3D" id="3.30.54.20">
    <property type="match status" value="1"/>
</dbReference>
<dbReference type="InterPro" id="IPR045864">
    <property type="entry name" value="aa-tRNA-synth_II/BPL/LPL"/>
</dbReference>
<gene>
    <name evidence="13 16" type="primary">thrS</name>
    <name evidence="16" type="ORF">P4S50_14220</name>
</gene>
<dbReference type="GO" id="GO:0004829">
    <property type="term" value="F:threonine-tRNA ligase activity"/>
    <property type="evidence" value="ECO:0007669"/>
    <property type="project" value="UniProtKB-EC"/>
</dbReference>
<dbReference type="PRINTS" id="PR01047">
    <property type="entry name" value="TRNASYNTHTHR"/>
</dbReference>
<accession>A0ABY8E9G5</accession>
<dbReference type="CDD" id="cd00771">
    <property type="entry name" value="ThrRS_core"/>
    <property type="match status" value="1"/>
</dbReference>
<comment type="catalytic activity">
    <reaction evidence="12 13">
        <text>tRNA(Thr) + L-threonine + ATP = L-threonyl-tRNA(Thr) + AMP + diphosphate + H(+)</text>
        <dbReference type="Rhea" id="RHEA:24624"/>
        <dbReference type="Rhea" id="RHEA-COMP:9670"/>
        <dbReference type="Rhea" id="RHEA-COMP:9704"/>
        <dbReference type="ChEBI" id="CHEBI:15378"/>
        <dbReference type="ChEBI" id="CHEBI:30616"/>
        <dbReference type="ChEBI" id="CHEBI:33019"/>
        <dbReference type="ChEBI" id="CHEBI:57926"/>
        <dbReference type="ChEBI" id="CHEBI:78442"/>
        <dbReference type="ChEBI" id="CHEBI:78534"/>
        <dbReference type="ChEBI" id="CHEBI:456215"/>
        <dbReference type="EC" id="6.1.1.3"/>
    </reaction>
</comment>
<evidence type="ECO:0000313" key="17">
    <source>
        <dbReference type="Proteomes" id="UP001222800"/>
    </source>
</evidence>
<evidence type="ECO:0000256" key="7">
    <source>
        <dbReference type="ARBA" id="ARBA00022833"/>
    </source>
</evidence>
<name>A0ABY8E9G5_9FIRM</name>
<dbReference type="InterPro" id="IPR002320">
    <property type="entry name" value="Thr-tRNA-ligase_IIa"/>
</dbReference>
<dbReference type="InterPro" id="IPR036621">
    <property type="entry name" value="Anticodon-bd_dom_sf"/>
</dbReference>
<evidence type="ECO:0000256" key="3">
    <source>
        <dbReference type="ARBA" id="ARBA00022555"/>
    </source>
</evidence>
<feature type="binding site" evidence="13">
    <location>
        <position position="386"/>
    </location>
    <ligand>
        <name>Zn(2+)</name>
        <dbReference type="ChEBI" id="CHEBI:29105"/>
        <note>catalytic</note>
    </ligand>
</feature>
<keyword evidence="17" id="KW-1185">Reference proteome</keyword>
<dbReference type="PROSITE" id="PS51880">
    <property type="entry name" value="TGS"/>
    <property type="match status" value="1"/>
</dbReference>
<keyword evidence="11 13" id="KW-0030">Aminoacyl-tRNA synthetase</keyword>
<evidence type="ECO:0000256" key="10">
    <source>
        <dbReference type="ARBA" id="ARBA00022917"/>
    </source>
</evidence>
<dbReference type="Gene3D" id="3.40.50.800">
    <property type="entry name" value="Anticodon-binding domain"/>
    <property type="match status" value="1"/>
</dbReference>
<keyword evidence="8 13" id="KW-0067">ATP-binding</keyword>
<evidence type="ECO:0000256" key="9">
    <source>
        <dbReference type="ARBA" id="ARBA00022884"/>
    </source>
</evidence>
<feature type="domain" description="Aminoacyl-transfer RNA synthetases class-II family profile" evidence="14">
    <location>
        <begin position="271"/>
        <end position="534"/>
    </location>
</feature>
<evidence type="ECO:0000256" key="8">
    <source>
        <dbReference type="ARBA" id="ARBA00022840"/>
    </source>
</evidence>
<keyword evidence="5 13" id="KW-0479">Metal-binding</keyword>
<evidence type="ECO:0000256" key="4">
    <source>
        <dbReference type="ARBA" id="ARBA00022598"/>
    </source>
</evidence>
<feature type="binding site" evidence="13">
    <location>
        <position position="511"/>
    </location>
    <ligand>
        <name>Zn(2+)</name>
        <dbReference type="ChEBI" id="CHEBI:29105"/>
        <note>catalytic</note>
    </ligand>
</feature>
<dbReference type="NCBIfam" id="TIGR00418">
    <property type="entry name" value="thrS"/>
    <property type="match status" value="1"/>
</dbReference>
<evidence type="ECO:0000256" key="13">
    <source>
        <dbReference type="HAMAP-Rule" id="MF_00184"/>
    </source>
</evidence>
<evidence type="ECO:0000256" key="6">
    <source>
        <dbReference type="ARBA" id="ARBA00022741"/>
    </source>
</evidence>
<comment type="subunit">
    <text evidence="13">Homodimer.</text>
</comment>
<keyword evidence="10 13" id="KW-0648">Protein biosynthesis</keyword>
<dbReference type="HAMAP" id="MF_00184">
    <property type="entry name" value="Thr_tRNA_synth"/>
    <property type="match status" value="1"/>
</dbReference>
<dbReference type="CDD" id="cd01667">
    <property type="entry name" value="TGS_ThrRS"/>
    <property type="match status" value="1"/>
</dbReference>